<gene>
    <name evidence="5" type="ORF">J5W02_09960</name>
</gene>
<dbReference type="EMBL" id="JAGFNZ010000003">
    <property type="protein sequence ID" value="MBW7573138.1"/>
    <property type="molecule type" value="Genomic_DNA"/>
</dbReference>
<keyword evidence="1" id="KW-0378">Hydrolase</keyword>
<dbReference type="PANTHER" id="PTHR11280">
    <property type="entry name" value="GLUCOSAMINE-6-PHOSPHATE ISOMERASE"/>
    <property type="match status" value="1"/>
</dbReference>
<dbReference type="InterPro" id="IPR004547">
    <property type="entry name" value="Glucosamine6P_isomerase"/>
</dbReference>
<feature type="compositionally biased region" description="Basic and acidic residues" evidence="3">
    <location>
        <begin position="1"/>
        <end position="10"/>
    </location>
</feature>
<feature type="domain" description="Glucosamine/galactosamine-6-phosphate isomerase" evidence="4">
    <location>
        <begin position="31"/>
        <end position="243"/>
    </location>
</feature>
<dbReference type="Proteomes" id="UP000719942">
    <property type="component" value="Unassembled WGS sequence"/>
</dbReference>
<dbReference type="PROSITE" id="PS01161">
    <property type="entry name" value="GLC_GALNAC_ISOMERASE"/>
    <property type="match status" value="1"/>
</dbReference>
<keyword evidence="6" id="KW-1185">Reference proteome</keyword>
<dbReference type="InterPro" id="IPR018321">
    <property type="entry name" value="Glucosamine6P_isomerase_CS"/>
</dbReference>
<evidence type="ECO:0000256" key="3">
    <source>
        <dbReference type="SAM" id="MobiDB-lite"/>
    </source>
</evidence>
<dbReference type="RefSeq" id="WP_219965531.1">
    <property type="nucleotide sequence ID" value="NZ_JAGFNZ010000003.1"/>
</dbReference>
<protein>
    <submittedName>
        <fullName evidence="5">Glucosamine-6-phosphate deaminase</fullName>
    </submittedName>
</protein>
<evidence type="ECO:0000313" key="6">
    <source>
        <dbReference type="Proteomes" id="UP000719942"/>
    </source>
</evidence>
<dbReference type="InterPro" id="IPR037171">
    <property type="entry name" value="NagB/RpiA_transferase-like"/>
</dbReference>
<dbReference type="Pfam" id="PF01182">
    <property type="entry name" value="Glucosamine_iso"/>
    <property type="match status" value="1"/>
</dbReference>
<dbReference type="InterPro" id="IPR006148">
    <property type="entry name" value="Glc/Gal-6P_isomerase"/>
</dbReference>
<dbReference type="PANTHER" id="PTHR11280:SF5">
    <property type="entry name" value="GLUCOSAMINE-6-PHOSPHATE ISOMERASE"/>
    <property type="match status" value="1"/>
</dbReference>
<keyword evidence="2" id="KW-0119">Carbohydrate metabolism</keyword>
<evidence type="ECO:0000313" key="5">
    <source>
        <dbReference type="EMBL" id="MBW7573138.1"/>
    </source>
</evidence>
<comment type="caution">
    <text evidence="5">The sequence shown here is derived from an EMBL/GenBank/DDBJ whole genome shotgun (WGS) entry which is preliminary data.</text>
</comment>
<accession>A0ABS7DPD6</accession>
<sequence length="261" mass="28931">MNLQDKREEASSPNTESTGTPPKTIICDDFEAMSQHCADLICEAVKAKPGLLLCLAAGNTAIRTYQILKERSDSGQTDFSKAEFVELDEWLDLNDESENCTSFMFKNFYGPLHIEDSKIHLFDIHAKDMEDECKKIDRIIFERNGIDFMLLGLGMNGHLALNEPGSSFESYAKVVTLDPVTQTVGQKYFSKPIRLSRGVTLGIRHILDARQVVLQAGGKAKAEIVKKIIQTKPTPLLPATVMQLVSNGVVVLDRDAASEIQ</sequence>
<evidence type="ECO:0000256" key="1">
    <source>
        <dbReference type="ARBA" id="ARBA00022801"/>
    </source>
</evidence>
<name>A0ABS7DPD6_9FIRM</name>
<dbReference type="SUPFAM" id="SSF100950">
    <property type="entry name" value="NagB/RpiA/CoA transferase-like"/>
    <property type="match status" value="1"/>
</dbReference>
<organism evidence="5 6">
    <name type="scientific">Caproiciproducens faecalis</name>
    <dbReference type="NCBI Taxonomy" id="2820301"/>
    <lineage>
        <taxon>Bacteria</taxon>
        <taxon>Bacillati</taxon>
        <taxon>Bacillota</taxon>
        <taxon>Clostridia</taxon>
        <taxon>Eubacteriales</taxon>
        <taxon>Acutalibacteraceae</taxon>
        <taxon>Caproiciproducens</taxon>
    </lineage>
</organism>
<evidence type="ECO:0000259" key="4">
    <source>
        <dbReference type="Pfam" id="PF01182"/>
    </source>
</evidence>
<dbReference type="CDD" id="cd01399">
    <property type="entry name" value="GlcN6P_deaminase"/>
    <property type="match status" value="1"/>
</dbReference>
<feature type="compositionally biased region" description="Polar residues" evidence="3">
    <location>
        <begin position="11"/>
        <end position="21"/>
    </location>
</feature>
<proteinExistence type="predicted"/>
<dbReference type="Gene3D" id="3.40.50.1360">
    <property type="match status" value="1"/>
</dbReference>
<feature type="region of interest" description="Disordered" evidence="3">
    <location>
        <begin position="1"/>
        <end position="23"/>
    </location>
</feature>
<evidence type="ECO:0000256" key="2">
    <source>
        <dbReference type="ARBA" id="ARBA00023277"/>
    </source>
</evidence>
<reference evidence="5 6" key="1">
    <citation type="submission" date="2021-03" db="EMBL/GenBank/DDBJ databases">
        <title>Caproiciproducens sp. nov. isolated from feces of cow.</title>
        <authorList>
            <person name="Choi J.-Y."/>
        </authorList>
    </citation>
    <scope>NUCLEOTIDE SEQUENCE [LARGE SCALE GENOMIC DNA]</scope>
    <source>
        <strain evidence="5 6">AGMB10547</strain>
    </source>
</reference>